<dbReference type="Pfam" id="PF13041">
    <property type="entry name" value="PPR_2"/>
    <property type="match status" value="3"/>
</dbReference>
<dbReference type="FunFam" id="2.40.50.140:FF:000225">
    <property type="entry name" value="tyrosine--tRNA ligase, cytoplasmic"/>
    <property type="match status" value="1"/>
</dbReference>
<gene>
    <name evidence="8" type="ORF">Prudu_016435</name>
</gene>
<protein>
    <submittedName>
        <fullName evidence="8">Nucleic acid-binding, OB-fold-like protein</fullName>
    </submittedName>
</protein>
<dbReference type="SUPFAM" id="SSF48452">
    <property type="entry name" value="TPR-like"/>
    <property type="match status" value="1"/>
</dbReference>
<evidence type="ECO:0000259" key="7">
    <source>
        <dbReference type="PROSITE" id="PS50886"/>
    </source>
</evidence>
<dbReference type="InterPro" id="IPR046960">
    <property type="entry name" value="PPR_At4g14850-like_plant"/>
</dbReference>
<evidence type="ECO:0000256" key="3">
    <source>
        <dbReference type="ARBA" id="ARBA00022884"/>
    </source>
</evidence>
<dbReference type="PROSITE" id="PS50886">
    <property type="entry name" value="TRBD"/>
    <property type="match status" value="1"/>
</dbReference>
<dbReference type="NCBIfam" id="TIGR00756">
    <property type="entry name" value="PPR"/>
    <property type="match status" value="4"/>
</dbReference>
<feature type="repeat" description="PPR" evidence="5">
    <location>
        <begin position="883"/>
        <end position="917"/>
    </location>
</feature>
<dbReference type="PANTHER" id="PTHR47926">
    <property type="entry name" value="PENTATRICOPEPTIDE REPEAT-CONTAINING PROTEIN"/>
    <property type="match status" value="1"/>
</dbReference>
<keyword evidence="1 4" id="KW-0820">tRNA-binding</keyword>
<reference evidence="8" key="1">
    <citation type="journal article" date="2019" name="Science">
        <title>Mutation of a bHLH transcription factor allowed almond domestication.</title>
        <authorList>
            <person name="Sanchez-Perez R."/>
            <person name="Pavan S."/>
            <person name="Mazzeo R."/>
            <person name="Moldovan C."/>
            <person name="Aiese Cigliano R."/>
            <person name="Del Cueto J."/>
            <person name="Ricciardi F."/>
            <person name="Lotti C."/>
            <person name="Ricciardi L."/>
            <person name="Dicenta F."/>
            <person name="Lopez-Marques R.L."/>
            <person name="Lindberg Moller B."/>
        </authorList>
    </citation>
    <scope>NUCLEOTIDE SEQUENCE</scope>
</reference>
<dbReference type="Pfam" id="PF01588">
    <property type="entry name" value="tRNA_bind"/>
    <property type="match status" value="1"/>
</dbReference>
<dbReference type="FunFam" id="1.25.40.10:FF:000184">
    <property type="entry name" value="Pentatricopeptide repeat-containing protein, chloroplastic"/>
    <property type="match status" value="1"/>
</dbReference>
<dbReference type="PANTHER" id="PTHR47926:SF483">
    <property type="entry name" value="TETRATRICOPEPTIDE-LIKE HELICAL DOMAIN SUPERFAMILY"/>
    <property type="match status" value="1"/>
</dbReference>
<dbReference type="AlphaFoldDB" id="A0A4Y1RLE9"/>
<evidence type="ECO:0000256" key="1">
    <source>
        <dbReference type="ARBA" id="ARBA00022555"/>
    </source>
</evidence>
<feature type="repeat" description="PPR" evidence="5">
    <location>
        <begin position="918"/>
        <end position="952"/>
    </location>
</feature>
<dbReference type="PROSITE" id="PS51375">
    <property type="entry name" value="PPR"/>
    <property type="match status" value="4"/>
</dbReference>
<sequence>TLYLLVNIYGRKKRIEGRKKREEKEWSLSEEKFCQCKHHKEKYNSTPNITVFQQTSESAFSTGGRIIDHFRSSLTPKMTMCSEIRGSGMVSVPLLAAEFIIEFMATITDEYKNSLSEPRTQRAQARVTSFVRRERTLASVRFQPAGWGAAMEALCSLLGMRWRPSIFGWEVSCKSSRSFGIGRFRFFHILRLRLLSFLLTNLCIVALQLLGTGMDTQDTSPSVLLFFDKERFIFNAGEYESQLGSHPIASGELGYEIQIREAVVRPNCLTILRFKESRPPSKRRKVMKKLQNKAQRIKQPRQNQPSQLDQKRVDSEARESKVSVDRGGGKRNGNEPFQMQYWHRRPPAIPFAHSQLPLNFHQINSAINGNYHHLRLRNKKPKLPSARSLLWHSSSSFCTAASATDASATGASGAVSDASIDEAVPPVSDVEDQKQRIKDAADVLDIRVGRVLKAWRHEEADSLYVEEVDIGEPEPRTICSGLVKYVPLDHLQDRNVVVLANLKPRNMRGVKSSGMLLAASDASHENVELLVPPEGSLPGQRVWFGSEDDHQNQPPPATANQVLPVSNSQMLNLSFPSCKNANIIQKLVTLHEKLKSMFELKQIHALLLTCGLSQEQSLTSKILSFLALSDLGNIDYSYRVLSQLPNPTIFDWNTVIRGYSKSKNPNRSISVFVKMLRDGVSPDYLTYPFLAKASARLLKRELGVAVHAHIAKNGFEFDRFISNSLIHMYAACGDITYARKVFDGILVKNSVSWNSMLDGYAKCGDVISAREVFDLMPKRDVVSWSSLIDGYVKVGDYTEALVVFERMRVAGPKANEVTMVSVLCACTHLGALEQGKVMHRYMFDNKLPLTLVLQTSLVDMYAKCGAIEDALGVFRGGSLHRSDVLMWNAMIGGLAIHGLVQQALEIFAEMQIIGIVPDEITYLCLLSACAHGGLVKEAWHLFECLGKHGMKPKCEHYACMVDVLARGGQVTEAYQFICQMPREPTASMLGALLSGCVNHGKLDLAEIVGRKLIEIEPGHDGRYVGLSNVYALSKRWDDARSLREAMERRGVKKSPGFSIVEIFGTLHKFIAHDKSYPESEEIYMTLSYIIQKKKIWELVQPHLKTDDSCIAILGEHVMQTSAGVPWHEHCNDSRLI</sequence>
<dbReference type="InterPro" id="IPR012340">
    <property type="entry name" value="NA-bd_OB-fold"/>
</dbReference>
<dbReference type="InterPro" id="IPR002885">
    <property type="entry name" value="PPR_rpt"/>
</dbReference>
<dbReference type="Gene3D" id="1.25.40.10">
    <property type="entry name" value="Tetratricopeptide repeat domain"/>
    <property type="match status" value="3"/>
</dbReference>
<proteinExistence type="predicted"/>
<feature type="repeat" description="PPR" evidence="5">
    <location>
        <begin position="648"/>
        <end position="682"/>
    </location>
</feature>
<organism evidence="8">
    <name type="scientific">Prunus dulcis</name>
    <name type="common">Almond</name>
    <name type="synonym">Amygdalus dulcis</name>
    <dbReference type="NCBI Taxonomy" id="3755"/>
    <lineage>
        <taxon>Eukaryota</taxon>
        <taxon>Viridiplantae</taxon>
        <taxon>Streptophyta</taxon>
        <taxon>Embryophyta</taxon>
        <taxon>Tracheophyta</taxon>
        <taxon>Spermatophyta</taxon>
        <taxon>Magnoliopsida</taxon>
        <taxon>eudicotyledons</taxon>
        <taxon>Gunneridae</taxon>
        <taxon>Pentapetalae</taxon>
        <taxon>rosids</taxon>
        <taxon>fabids</taxon>
        <taxon>Rosales</taxon>
        <taxon>Rosaceae</taxon>
        <taxon>Amygdaloideae</taxon>
        <taxon>Amygdaleae</taxon>
        <taxon>Prunus</taxon>
    </lineage>
</organism>
<feature type="non-terminal residue" evidence="8">
    <location>
        <position position="1"/>
    </location>
</feature>
<dbReference type="InterPro" id="IPR046848">
    <property type="entry name" value="E_motif"/>
</dbReference>
<feature type="domain" description="TRNA-binding" evidence="7">
    <location>
        <begin position="440"/>
        <end position="543"/>
    </location>
</feature>
<evidence type="ECO:0000256" key="2">
    <source>
        <dbReference type="ARBA" id="ARBA00022737"/>
    </source>
</evidence>
<feature type="repeat" description="PPR" evidence="5">
    <location>
        <begin position="749"/>
        <end position="783"/>
    </location>
</feature>
<dbReference type="GO" id="GO:0000049">
    <property type="term" value="F:tRNA binding"/>
    <property type="evidence" value="ECO:0007669"/>
    <property type="project" value="UniProtKB-UniRule"/>
</dbReference>
<dbReference type="Pfam" id="PF01535">
    <property type="entry name" value="PPR"/>
    <property type="match status" value="3"/>
</dbReference>
<feature type="region of interest" description="Disordered" evidence="6">
    <location>
        <begin position="279"/>
        <end position="337"/>
    </location>
</feature>
<dbReference type="GO" id="GO:0009451">
    <property type="term" value="P:RNA modification"/>
    <property type="evidence" value="ECO:0007669"/>
    <property type="project" value="InterPro"/>
</dbReference>
<keyword evidence="3 4" id="KW-0694">RNA-binding</keyword>
<evidence type="ECO:0000256" key="6">
    <source>
        <dbReference type="SAM" id="MobiDB-lite"/>
    </source>
</evidence>
<accession>A0A4Y1RLE9</accession>
<dbReference type="CDD" id="cd02799">
    <property type="entry name" value="tRNA_bind_EMAP-II_like"/>
    <property type="match status" value="1"/>
</dbReference>
<dbReference type="FunFam" id="1.25.40.10:FF:001269">
    <property type="entry name" value="Pentatricopeptide repeat-containing protein At5g56310"/>
    <property type="match status" value="1"/>
</dbReference>
<evidence type="ECO:0000313" key="8">
    <source>
        <dbReference type="EMBL" id="BBH05131.1"/>
    </source>
</evidence>
<dbReference type="EMBL" id="AP019302">
    <property type="protein sequence ID" value="BBH05131.1"/>
    <property type="molecule type" value="Genomic_DNA"/>
</dbReference>
<dbReference type="Pfam" id="PF20431">
    <property type="entry name" value="E_motif"/>
    <property type="match status" value="1"/>
</dbReference>
<evidence type="ECO:0000256" key="4">
    <source>
        <dbReference type="PROSITE-ProRule" id="PRU00209"/>
    </source>
</evidence>
<keyword evidence="2" id="KW-0677">Repeat</keyword>
<dbReference type="Gene3D" id="2.40.50.140">
    <property type="entry name" value="Nucleic acid-binding proteins"/>
    <property type="match status" value="1"/>
</dbReference>
<feature type="compositionally biased region" description="Basic and acidic residues" evidence="6">
    <location>
        <begin position="309"/>
        <end position="328"/>
    </location>
</feature>
<dbReference type="InterPro" id="IPR002547">
    <property type="entry name" value="tRNA-bd_dom"/>
</dbReference>
<feature type="compositionally biased region" description="Basic residues" evidence="6">
    <location>
        <begin position="280"/>
        <end position="299"/>
    </location>
</feature>
<dbReference type="InterPro" id="IPR011990">
    <property type="entry name" value="TPR-like_helical_dom_sf"/>
</dbReference>
<name>A0A4Y1RLE9_PRUDU</name>
<dbReference type="SUPFAM" id="SSF50249">
    <property type="entry name" value="Nucleic acid-binding proteins"/>
    <property type="match status" value="1"/>
</dbReference>
<evidence type="ECO:0000256" key="5">
    <source>
        <dbReference type="PROSITE-ProRule" id="PRU00708"/>
    </source>
</evidence>